<dbReference type="AlphaFoldDB" id="A0A1B4XDV9"/>
<dbReference type="CDD" id="cd02142">
    <property type="entry name" value="McbC_SagB-like_oxidoreductase"/>
    <property type="match status" value="2"/>
</dbReference>
<dbReference type="InterPro" id="IPR000415">
    <property type="entry name" value="Nitroreductase-like"/>
</dbReference>
<keyword evidence="3" id="KW-1185">Reference proteome</keyword>
<organism evidence="2 3">
    <name type="scientific">Sulfuricaulis limicola</name>
    <dbReference type="NCBI Taxonomy" id="1620215"/>
    <lineage>
        <taxon>Bacteria</taxon>
        <taxon>Pseudomonadati</taxon>
        <taxon>Pseudomonadota</taxon>
        <taxon>Gammaproteobacteria</taxon>
        <taxon>Acidiferrobacterales</taxon>
        <taxon>Acidiferrobacteraceae</taxon>
        <taxon>Sulfuricaulis</taxon>
    </lineage>
</organism>
<dbReference type="OrthoDB" id="9801593at2"/>
<dbReference type="EMBL" id="AP014879">
    <property type="protein sequence ID" value="BAV32978.1"/>
    <property type="molecule type" value="Genomic_DNA"/>
</dbReference>
<evidence type="ECO:0000313" key="3">
    <source>
        <dbReference type="Proteomes" id="UP000243180"/>
    </source>
</evidence>
<protein>
    <recommendedName>
        <fullName evidence="1">Nitroreductase domain-containing protein</fullName>
    </recommendedName>
</protein>
<feature type="domain" description="Nitroreductase" evidence="1">
    <location>
        <begin position="77"/>
        <end position="243"/>
    </location>
</feature>
<dbReference type="RefSeq" id="WP_096359889.1">
    <property type="nucleotide sequence ID" value="NZ_AP014879.1"/>
</dbReference>
<dbReference type="Pfam" id="PF00881">
    <property type="entry name" value="Nitroreductase"/>
    <property type="match status" value="2"/>
</dbReference>
<evidence type="ECO:0000313" key="2">
    <source>
        <dbReference type="EMBL" id="BAV32978.1"/>
    </source>
</evidence>
<proteinExistence type="predicted"/>
<dbReference type="InterPro" id="IPR029479">
    <property type="entry name" value="Nitroreductase"/>
</dbReference>
<dbReference type="SUPFAM" id="SSF55469">
    <property type="entry name" value="FMN-dependent nitroreductase-like"/>
    <property type="match status" value="2"/>
</dbReference>
<feature type="domain" description="Nitroreductase" evidence="1">
    <location>
        <begin position="469"/>
        <end position="525"/>
    </location>
</feature>
<dbReference type="KEGG" id="slim:SCL_0656"/>
<dbReference type="InParanoid" id="A0A1B4XDV9"/>
<dbReference type="Gene3D" id="3.40.109.10">
    <property type="entry name" value="NADH Oxidase"/>
    <property type="match status" value="2"/>
</dbReference>
<dbReference type="PANTHER" id="PTHR42741:SF3">
    <property type="entry name" value="NITROREDUCTASE FAMILY PROTEIN"/>
    <property type="match status" value="1"/>
</dbReference>
<sequence>MSDKLDKVIACHEATKHHYHAYAPGPGMLDWASQPDPFRRYAGTELLHLDKYPFTDGPSYEQALIEGRVEPATLTRETVSRLLYDSMALSAWKQAGGNRWALRVNPSSGNLHPTEVYVISGPVAGLLDVPAVCHYAPKLHALEVRARFAIETWRDLVAGLPPQTIIIGLSSIYWREAWKYGARAFRYCQHDAGHAIAAVGFAAAALGWKTMLLDDLGDEAIAGMLGLPRGHEPEAERPECLLAVYSQAHACDVRTLPHATMTVMAGNEWHGTPNVLSPSHRPWPIIDEADAATRKPDTVTPYIGSTSPEPVEPAPIDATVLLRRLIHQRRSAVAMDGHTGLLATGFYSMLSRCLPGMKRFPFNALPWPPVVHLLLFVHRVQDVPPGLYLLVRDPAQAKDLQEKFDKEFEWARPDGCPEDLSLYRLAGGDCRKLAERVSCHQEIAADGVFAVGMLAGFESPLKTCGPWFYRRLYWECGVIGQLLYLEAEAYGIQATGIGCFFDDPVHELLGLRDRSYQSLYHFTVGGAVIDTRLTMQPPYPDPGPAQDT</sequence>
<gene>
    <name evidence="2" type="ORF">SCL_0656</name>
</gene>
<dbReference type="Proteomes" id="UP000243180">
    <property type="component" value="Chromosome"/>
</dbReference>
<name>A0A1B4XDV9_9GAMM</name>
<accession>A0A1B4XDV9</accession>
<evidence type="ECO:0000259" key="1">
    <source>
        <dbReference type="Pfam" id="PF00881"/>
    </source>
</evidence>
<dbReference type="GO" id="GO:0016491">
    <property type="term" value="F:oxidoreductase activity"/>
    <property type="evidence" value="ECO:0007669"/>
    <property type="project" value="InterPro"/>
</dbReference>
<reference evidence="2 3" key="1">
    <citation type="submission" date="2015-05" db="EMBL/GenBank/DDBJ databases">
        <title>Complete genome sequence of a sulfur-oxidizing gammaproteobacterium strain HA5.</title>
        <authorList>
            <person name="Miura A."/>
            <person name="Kojima H."/>
            <person name="Fukui M."/>
        </authorList>
    </citation>
    <scope>NUCLEOTIDE SEQUENCE [LARGE SCALE GENOMIC DNA]</scope>
    <source>
        <strain evidence="2 3">HA5</strain>
    </source>
</reference>
<dbReference type="PANTHER" id="PTHR42741">
    <property type="entry name" value="NITROREDUCTASE FAMILY PROTEIN"/>
    <property type="match status" value="1"/>
</dbReference>